<evidence type="ECO:0000256" key="4">
    <source>
        <dbReference type="ARBA" id="ARBA00022692"/>
    </source>
</evidence>
<evidence type="ECO:0000256" key="3">
    <source>
        <dbReference type="ARBA" id="ARBA00022679"/>
    </source>
</evidence>
<keyword evidence="2 11" id="KW-0444">Lipid biosynthesis</keyword>
<dbReference type="PANTHER" id="PTHR39650">
    <property type="entry name" value="CDP-ARCHAEOL SYNTHASE"/>
    <property type="match status" value="1"/>
</dbReference>
<evidence type="ECO:0000313" key="13">
    <source>
        <dbReference type="Proteomes" id="UP000292580"/>
    </source>
</evidence>
<evidence type="ECO:0000256" key="9">
    <source>
        <dbReference type="ARBA" id="ARBA00023209"/>
    </source>
</evidence>
<keyword evidence="1 11" id="KW-1003">Cell membrane</keyword>
<comment type="cofactor">
    <cofactor evidence="11">
        <name>Mg(2+)</name>
        <dbReference type="ChEBI" id="CHEBI:18420"/>
    </cofactor>
</comment>
<gene>
    <name evidence="11" type="primary">carS</name>
    <name evidence="12" type="ORF">CUJ86_05575</name>
</gene>
<keyword evidence="4 11" id="KW-0812">Transmembrane</keyword>
<evidence type="ECO:0000313" key="12">
    <source>
        <dbReference type="EMBL" id="TAJ44766.1"/>
    </source>
</evidence>
<keyword evidence="5 11" id="KW-0460">Magnesium</keyword>
<dbReference type="InterPro" id="IPR032690">
    <property type="entry name" value="CarS"/>
</dbReference>
<comment type="pathway">
    <text evidence="11">Membrane lipid metabolism; glycerophospholipid metabolism.</text>
</comment>
<feature type="transmembrane region" description="Helical" evidence="11">
    <location>
        <begin position="82"/>
        <end position="104"/>
    </location>
</feature>
<name>A0A483CYK2_9EURY</name>
<keyword evidence="10 11" id="KW-1208">Phospholipid metabolism</keyword>
<dbReference type="NCBIfam" id="NF003114">
    <property type="entry name" value="PRK04032.1"/>
    <property type="match status" value="1"/>
</dbReference>
<keyword evidence="3 11" id="KW-0808">Transferase</keyword>
<accession>A0A483CYK2</accession>
<feature type="transmembrane region" description="Helical" evidence="11">
    <location>
        <begin position="148"/>
        <end position="170"/>
    </location>
</feature>
<dbReference type="UniPathway" id="UPA00940"/>
<feature type="transmembrane region" description="Helical" evidence="11">
    <location>
        <begin position="50"/>
        <end position="70"/>
    </location>
</feature>
<keyword evidence="7 11" id="KW-0443">Lipid metabolism</keyword>
<evidence type="ECO:0000256" key="6">
    <source>
        <dbReference type="ARBA" id="ARBA00022989"/>
    </source>
</evidence>
<keyword evidence="8 11" id="KW-0472">Membrane</keyword>
<feature type="transmembrane region" description="Helical" evidence="11">
    <location>
        <begin position="124"/>
        <end position="141"/>
    </location>
</feature>
<protein>
    <recommendedName>
        <fullName evidence="11">CDP-archaeol synthase</fullName>
        <ecNumber evidence="11">2.7.7.67</ecNumber>
    </recommendedName>
    <alternativeName>
        <fullName evidence="11">CDP-2,3-bis-(O-geranylgeranyl)-sn-glycerol synthase</fullName>
    </alternativeName>
</protein>
<keyword evidence="9 11" id="KW-0594">Phospholipid biosynthesis</keyword>
<dbReference type="GO" id="GO:0046474">
    <property type="term" value="P:glycerophospholipid biosynthetic process"/>
    <property type="evidence" value="ECO:0007669"/>
    <property type="project" value="UniProtKB-UniRule"/>
</dbReference>
<comment type="caution">
    <text evidence="12">The sequence shown here is derived from an EMBL/GenBank/DDBJ whole genome shotgun (WGS) entry which is preliminary data.</text>
</comment>
<keyword evidence="6 11" id="KW-1133">Transmembrane helix</keyword>
<comment type="catalytic activity">
    <reaction evidence="11">
        <text>2,3-bis-O-(geranylgeranyl)-sn-glycerol 1-phosphate + CTP + H(+) = CDP-2,3-bis-O-(geranylgeranyl)-sn-glycerol + diphosphate</text>
        <dbReference type="Rhea" id="RHEA:25690"/>
        <dbReference type="ChEBI" id="CHEBI:15378"/>
        <dbReference type="ChEBI" id="CHEBI:33019"/>
        <dbReference type="ChEBI" id="CHEBI:37563"/>
        <dbReference type="ChEBI" id="CHEBI:58837"/>
        <dbReference type="ChEBI" id="CHEBI:58838"/>
        <dbReference type="EC" id="2.7.7.67"/>
    </reaction>
</comment>
<dbReference type="InterPro" id="IPR002726">
    <property type="entry name" value="CarS_archaea"/>
</dbReference>
<comment type="subcellular location">
    <subcellularLocation>
        <location evidence="11">Cell membrane</location>
        <topology evidence="11">Multi-pass membrane protein</topology>
    </subcellularLocation>
</comment>
<dbReference type="AlphaFoldDB" id="A0A483CYK2"/>
<evidence type="ECO:0000256" key="7">
    <source>
        <dbReference type="ARBA" id="ARBA00023098"/>
    </source>
</evidence>
<evidence type="ECO:0000256" key="2">
    <source>
        <dbReference type="ARBA" id="ARBA00022516"/>
    </source>
</evidence>
<dbReference type="Pfam" id="PF01864">
    <property type="entry name" value="CarS-like"/>
    <property type="match status" value="1"/>
</dbReference>
<proteinExistence type="inferred from homology"/>
<evidence type="ECO:0000256" key="8">
    <source>
        <dbReference type="ARBA" id="ARBA00023136"/>
    </source>
</evidence>
<dbReference type="GO" id="GO:0043338">
    <property type="term" value="F:CDP-2,3-bis-(O-geranylgeranyl)-sn-glycerol synthase activity"/>
    <property type="evidence" value="ECO:0007669"/>
    <property type="project" value="UniProtKB-EC"/>
</dbReference>
<dbReference type="GO" id="GO:0005886">
    <property type="term" value="C:plasma membrane"/>
    <property type="evidence" value="ECO:0007669"/>
    <property type="project" value="UniProtKB-SubCell"/>
</dbReference>
<evidence type="ECO:0000256" key="5">
    <source>
        <dbReference type="ARBA" id="ARBA00022842"/>
    </source>
</evidence>
<evidence type="ECO:0000256" key="10">
    <source>
        <dbReference type="ARBA" id="ARBA00023264"/>
    </source>
</evidence>
<dbReference type="Proteomes" id="UP000292580">
    <property type="component" value="Unassembled WGS sequence"/>
</dbReference>
<reference evidence="12 13" key="1">
    <citation type="submission" date="2017-11" db="EMBL/GenBank/DDBJ databases">
        <title>Isolation and Characterization of Methanofollis Species from Methane Seep Offshore SW Taiwan.</title>
        <authorList>
            <person name="Teng N.-H."/>
            <person name="Lai M.-C."/>
            <person name="Chen S.-C."/>
        </authorList>
    </citation>
    <scope>NUCLEOTIDE SEQUENCE [LARGE SCALE GENOMIC DNA]</scope>
    <source>
        <strain evidence="12 13">FWC-SCC2</strain>
    </source>
</reference>
<dbReference type="PANTHER" id="PTHR39650:SF1">
    <property type="entry name" value="CDP-ARCHAEOL SYNTHASE"/>
    <property type="match status" value="1"/>
</dbReference>
<dbReference type="EMBL" id="PGCL01000002">
    <property type="protein sequence ID" value="TAJ44766.1"/>
    <property type="molecule type" value="Genomic_DNA"/>
</dbReference>
<comment type="similarity">
    <text evidence="11">Belongs to the CDP-archaeol synthase family.</text>
</comment>
<comment type="function">
    <text evidence="11">Catalyzes the formation of CDP-2,3-bis-(O-geranylgeranyl)-sn-glycerol (CDP-archaeol) from 2,3-bis-(O-geranylgeranyl)-sn-glycerol 1-phosphate (DGGGP) and CTP. This reaction is the third ether-bond-formation step in the biosynthesis of archaeal membrane lipids.</text>
</comment>
<sequence length="177" mass="19424">MISALVAAIWLMMPAYVPNSAAAALGGGTPVDFGRRWSDGRRILGDGKTWRGFALGVAAGVGVGLVEIWAQTAFNLSSLPEHTVLTVFLFAAGALLGDMVKSFFKRRFGKERGEEWLIADQYDFVIGAFVLTAIFQWTWLAENLDLMVLIWILVLTPLLHRLANIIGYLAGVKDVPW</sequence>
<organism evidence="12 13">
    <name type="scientific">Methanofollis fontis</name>
    <dbReference type="NCBI Taxonomy" id="2052832"/>
    <lineage>
        <taxon>Archaea</taxon>
        <taxon>Methanobacteriati</taxon>
        <taxon>Methanobacteriota</taxon>
        <taxon>Stenosarchaea group</taxon>
        <taxon>Methanomicrobia</taxon>
        <taxon>Methanomicrobiales</taxon>
        <taxon>Methanomicrobiaceae</taxon>
        <taxon>Methanofollis</taxon>
    </lineage>
</organism>
<dbReference type="EC" id="2.7.7.67" evidence="11"/>
<dbReference type="OrthoDB" id="45383at2157"/>
<evidence type="ECO:0000256" key="1">
    <source>
        <dbReference type="ARBA" id="ARBA00022475"/>
    </source>
</evidence>
<keyword evidence="13" id="KW-1185">Reference proteome</keyword>
<evidence type="ECO:0000256" key="11">
    <source>
        <dbReference type="HAMAP-Rule" id="MF_01117"/>
    </source>
</evidence>
<dbReference type="HAMAP" id="MF_01117">
    <property type="entry name" value="CDP_archaeol_synth"/>
    <property type="match status" value="1"/>
</dbReference>